<dbReference type="FunFam" id="2.40.50.140:FF:000125">
    <property type="entry name" value="exosome complex exonuclease RRP44 isoform X1"/>
    <property type="match status" value="1"/>
</dbReference>
<dbReference type="Gene3D" id="2.40.50.140">
    <property type="entry name" value="Nucleic acid-binding proteins"/>
    <property type="match status" value="1"/>
</dbReference>
<evidence type="ECO:0000256" key="11">
    <source>
        <dbReference type="ARBA" id="ARBA00022839"/>
    </source>
</evidence>
<dbReference type="Pfam" id="PF17215">
    <property type="entry name" value="Rrp44_S1"/>
    <property type="match status" value="1"/>
</dbReference>
<dbReference type="InterPro" id="IPR041505">
    <property type="entry name" value="Dis3_CSD2"/>
</dbReference>
<keyword evidence="12" id="KW-0694">RNA-binding</keyword>
<evidence type="ECO:0000256" key="2">
    <source>
        <dbReference type="ARBA" id="ARBA00004496"/>
    </source>
</evidence>
<dbReference type="AlphaFoldDB" id="A0A1A9WLS7"/>
<dbReference type="SUPFAM" id="SSF88723">
    <property type="entry name" value="PIN domain-like"/>
    <property type="match status" value="1"/>
</dbReference>
<keyword evidence="10" id="KW-0271">Exosome</keyword>
<dbReference type="GO" id="GO:0004519">
    <property type="term" value="F:endonuclease activity"/>
    <property type="evidence" value="ECO:0007669"/>
    <property type="project" value="UniProtKB-KW"/>
</dbReference>
<evidence type="ECO:0000256" key="6">
    <source>
        <dbReference type="ARBA" id="ARBA00022552"/>
    </source>
</evidence>
<dbReference type="SUPFAM" id="SSF50249">
    <property type="entry name" value="Nucleic acid-binding proteins"/>
    <property type="match status" value="3"/>
</dbReference>
<dbReference type="CDD" id="cd09862">
    <property type="entry name" value="PIN_Rrp44-like"/>
    <property type="match status" value="1"/>
</dbReference>
<dbReference type="FunFam" id="2.40.50.690:FF:000010">
    <property type="entry name" value="Rrp44p homologue, putative"/>
    <property type="match status" value="1"/>
</dbReference>
<comment type="subcellular location">
    <subcellularLocation>
        <location evidence="2">Cytoplasm</location>
    </subcellularLocation>
    <subcellularLocation>
        <location evidence="3">Nucleus</location>
        <location evidence="3">Nucleolus</location>
    </subcellularLocation>
</comment>
<evidence type="ECO:0000256" key="1">
    <source>
        <dbReference type="ARBA" id="ARBA00001946"/>
    </source>
</evidence>
<organism evidence="20 21">
    <name type="scientific">Glossina brevipalpis</name>
    <dbReference type="NCBI Taxonomy" id="37001"/>
    <lineage>
        <taxon>Eukaryota</taxon>
        <taxon>Metazoa</taxon>
        <taxon>Ecdysozoa</taxon>
        <taxon>Arthropoda</taxon>
        <taxon>Hexapoda</taxon>
        <taxon>Insecta</taxon>
        <taxon>Pterygota</taxon>
        <taxon>Neoptera</taxon>
        <taxon>Endopterygota</taxon>
        <taxon>Diptera</taxon>
        <taxon>Brachycera</taxon>
        <taxon>Muscomorpha</taxon>
        <taxon>Hippoboscoidea</taxon>
        <taxon>Glossinidae</taxon>
        <taxon>Glossina</taxon>
    </lineage>
</organism>
<dbReference type="VEuPathDB" id="VectorBase:GBRI024235"/>
<dbReference type="FunFam" id="3.40.50.1010:FF:000010">
    <property type="entry name" value="Exosome complex exonuclease DIS3"/>
    <property type="match status" value="1"/>
</dbReference>
<dbReference type="PROSITE" id="PS01175">
    <property type="entry name" value="RIBONUCLEASE_II"/>
    <property type="match status" value="1"/>
</dbReference>
<evidence type="ECO:0000256" key="13">
    <source>
        <dbReference type="ARBA" id="ARBA00023242"/>
    </source>
</evidence>
<dbReference type="Gene3D" id="2.40.50.700">
    <property type="match status" value="1"/>
</dbReference>
<dbReference type="GO" id="GO:0071031">
    <property type="term" value="P:nuclear mRNA surveillance of mRNA 3'-end processing"/>
    <property type="evidence" value="ECO:0007669"/>
    <property type="project" value="TreeGrafter"/>
</dbReference>
<dbReference type="GO" id="GO:0071034">
    <property type="term" value="P:CUT catabolic process"/>
    <property type="evidence" value="ECO:0007669"/>
    <property type="project" value="UniProtKB-ARBA"/>
</dbReference>
<dbReference type="Pfam" id="PF00773">
    <property type="entry name" value="RNB"/>
    <property type="match status" value="1"/>
</dbReference>
<proteinExistence type="inferred from homology"/>
<comment type="cofactor">
    <cofactor evidence="1">
        <name>Mg(2+)</name>
        <dbReference type="ChEBI" id="CHEBI:18420"/>
    </cofactor>
</comment>
<evidence type="ECO:0000256" key="7">
    <source>
        <dbReference type="ARBA" id="ARBA00022722"/>
    </source>
</evidence>
<evidence type="ECO:0000256" key="9">
    <source>
        <dbReference type="ARBA" id="ARBA00022801"/>
    </source>
</evidence>
<dbReference type="GO" id="GO:0016075">
    <property type="term" value="P:rRNA catabolic process"/>
    <property type="evidence" value="ECO:0007669"/>
    <property type="project" value="TreeGrafter"/>
</dbReference>
<dbReference type="GO" id="GO:0000177">
    <property type="term" value="C:cytoplasmic exosome (RNase complex)"/>
    <property type="evidence" value="ECO:0007669"/>
    <property type="project" value="TreeGrafter"/>
</dbReference>
<feature type="domain" description="PIN" evidence="18">
    <location>
        <begin position="62"/>
        <end position="185"/>
    </location>
</feature>
<dbReference type="EnsemblMetazoa" id="GBRI024235-RA">
    <property type="protein sequence ID" value="GBRI024235-PA"/>
    <property type="gene ID" value="GBRI024235"/>
</dbReference>
<dbReference type="SMART" id="SM00955">
    <property type="entry name" value="RNB"/>
    <property type="match status" value="1"/>
</dbReference>
<keyword evidence="9" id="KW-0378">Hydrolase</keyword>
<dbReference type="Pfam" id="PF13638">
    <property type="entry name" value="PIN_4"/>
    <property type="match status" value="1"/>
</dbReference>
<name>A0A1A9WLS7_9MUSC</name>
<dbReference type="SMART" id="SM00670">
    <property type="entry name" value="PINc"/>
    <property type="match status" value="1"/>
</dbReference>
<evidence type="ECO:0000256" key="14">
    <source>
        <dbReference type="ARBA" id="ARBA00077221"/>
    </source>
</evidence>
<reference evidence="20" key="2">
    <citation type="submission" date="2020-05" db="UniProtKB">
        <authorList>
            <consortium name="EnsemblMetazoa"/>
        </authorList>
    </citation>
    <scope>IDENTIFICATION</scope>
    <source>
        <strain evidence="20">IAEA</strain>
    </source>
</reference>
<evidence type="ECO:0000256" key="3">
    <source>
        <dbReference type="ARBA" id="ARBA00004604"/>
    </source>
</evidence>
<protein>
    <recommendedName>
        <fullName evidence="14">Protein DIS3 homolog</fullName>
    </recommendedName>
    <alternativeName>
        <fullName evidence="15">Ribosomal RNA-processing protein 44</fullName>
    </alternativeName>
</protein>
<keyword evidence="6" id="KW-0698">rRNA processing</keyword>
<dbReference type="Gene3D" id="2.40.50.690">
    <property type="match status" value="1"/>
</dbReference>
<comment type="similarity">
    <text evidence="4 16">Belongs to the RNR ribonuclease family.</text>
</comment>
<keyword evidence="13" id="KW-0539">Nucleus</keyword>
<dbReference type="Pfam" id="PF17216">
    <property type="entry name" value="Rrp44_CSD1"/>
    <property type="match status" value="1"/>
</dbReference>
<dbReference type="InterPro" id="IPR050180">
    <property type="entry name" value="RNR_Ribonuclease"/>
</dbReference>
<feature type="domain" description="RNB" evidence="19">
    <location>
        <begin position="470"/>
        <end position="802"/>
    </location>
</feature>
<evidence type="ECO:0000313" key="20">
    <source>
        <dbReference type="EnsemblMetazoa" id="GBRI024235-PA"/>
    </source>
</evidence>
<dbReference type="FunFam" id="2.40.50.700:FF:000001">
    <property type="entry name" value="Exosome complex exonuclease exoribonuclease (Rrp44)"/>
    <property type="match status" value="1"/>
</dbReference>
<accession>A0A1A9WLS7</accession>
<dbReference type="GO" id="GO:0003723">
    <property type="term" value="F:RNA binding"/>
    <property type="evidence" value="ECO:0007669"/>
    <property type="project" value="UniProtKB-KW"/>
</dbReference>
<dbReference type="GO" id="GO:0005730">
    <property type="term" value="C:nucleolus"/>
    <property type="evidence" value="ECO:0007669"/>
    <property type="project" value="UniProtKB-SubCell"/>
</dbReference>
<dbReference type="InterPro" id="IPR022966">
    <property type="entry name" value="RNase_II/R_CS"/>
</dbReference>
<sequence length="982" mass="111650">MQTTREFTLKTKRGNILKIIREHYLRTDLGCGSDLCKKCDNEDNVVLRVDRKVTSTLFNFPHYLVLDTNVILHQIDILEEDAVCNVILLTTVLNEVKHRSSAVYKRLLEIIHDKTRGFYVFVNEHHKDTYIERKPGETSNDRNDRAIRFATNWYDAHLLIAQERKSSKGNATRVVLLTDDLTNMQHAKKDGILVANVEDYIKSRTDYPMLIDKYAQRDIEKENTCHALYASHLSANEILTGIRNKKLLQGTFQACRENFLEGSVTVEGYEKPILIQGRESLNRAVDGDIVAIELLPEEKWSVPSEIVLEETELEEQNDQTSDGINKTLTTVVATTSDVQNNKQPTGKVVGIIVRKRRQYCGVLQPNLLANATRHIFIPADRKIPRVRVETRQAEKLNNQRVVVTIDTWPRTSRYPHGHFVRSLGLLGDVDTENEVILLEHDVPHSKFSEEVLSCLPQMPWIITSEDYAKRVDLRDLNICSVDPPGCTDIDDALHCRELLNGNFEVGVHIADVSHFIRPGTALDKEAASRGTTVYLVGKRIDMVPELLSSNLCSLVGEQERFAFSCIWEMDKEGNILSKRYHKSIIKSKTALTYEQAQILIDDSSQTGEIAKSLRYLNQLAKILKKRRMDNGALVLASPEIRFQVDSETHEPLEVEAKQLRDTNSMVEEFMLLANITVAEHILSEFPECALLRRHPRPPPANFDPLIKAAQNQGFEVKVDSGFELANSLDTCVKPANAYFNIMIRILATRCMMQALYFISGTLQKDQYSHYGLAAPIYTHFTSPIRRYSDIIVHRLLAASIGADSTYTDLLDKKGNEDLCHNLNYRHRMAQYASRASVALNTHLFFRGKAQDEEGYILFVRKNALQVLIPKFGLEGTIYLNSLKDDTRNSTNGVIFTFSGEDYTQSCGDVVFHAFDPVTVRLSLDSSNVQHEKLIFQLVKPYIKGFSVELMNEDIQENGAAPPPQKKSKKQKKRNKSEKKETE</sequence>
<dbReference type="Proteomes" id="UP000091820">
    <property type="component" value="Unassembled WGS sequence"/>
</dbReference>
<keyword evidence="5" id="KW-0963">Cytoplasm</keyword>
<evidence type="ECO:0000256" key="5">
    <source>
        <dbReference type="ARBA" id="ARBA00022490"/>
    </source>
</evidence>
<keyword evidence="7" id="KW-0540">Nuclease</keyword>
<dbReference type="InterPro" id="IPR012340">
    <property type="entry name" value="NA-bd_OB-fold"/>
</dbReference>
<evidence type="ECO:0000259" key="19">
    <source>
        <dbReference type="SMART" id="SM00955"/>
    </source>
</evidence>
<evidence type="ECO:0000256" key="17">
    <source>
        <dbReference type="SAM" id="MobiDB-lite"/>
    </source>
</evidence>
<evidence type="ECO:0000313" key="21">
    <source>
        <dbReference type="Proteomes" id="UP000091820"/>
    </source>
</evidence>
<keyword evidence="11" id="KW-0269">Exonuclease</keyword>
<keyword evidence="21" id="KW-1185">Reference proteome</keyword>
<dbReference type="InterPro" id="IPR033770">
    <property type="entry name" value="RRP44_S1"/>
</dbReference>
<dbReference type="GO" id="GO:0000176">
    <property type="term" value="C:nuclear exosome (RNase complex)"/>
    <property type="evidence" value="ECO:0007669"/>
    <property type="project" value="UniProtKB-ARBA"/>
</dbReference>
<evidence type="ECO:0000256" key="8">
    <source>
        <dbReference type="ARBA" id="ARBA00022759"/>
    </source>
</evidence>
<dbReference type="STRING" id="37001.A0A1A9WLS7"/>
<dbReference type="Pfam" id="PF17849">
    <property type="entry name" value="OB_Dis3"/>
    <property type="match status" value="1"/>
</dbReference>
<evidence type="ECO:0000256" key="15">
    <source>
        <dbReference type="ARBA" id="ARBA00077930"/>
    </source>
</evidence>
<keyword evidence="8" id="KW-0255">Endonuclease</keyword>
<feature type="compositionally biased region" description="Basic residues" evidence="17">
    <location>
        <begin position="965"/>
        <end position="976"/>
    </location>
</feature>
<feature type="region of interest" description="Disordered" evidence="17">
    <location>
        <begin position="953"/>
        <end position="982"/>
    </location>
</feature>
<dbReference type="InterPro" id="IPR001900">
    <property type="entry name" value="RNase_II/R"/>
</dbReference>
<dbReference type="InterPro" id="IPR002716">
    <property type="entry name" value="PIN_dom"/>
</dbReference>
<evidence type="ECO:0000256" key="12">
    <source>
        <dbReference type="ARBA" id="ARBA00022884"/>
    </source>
</evidence>
<evidence type="ECO:0000256" key="4">
    <source>
        <dbReference type="ARBA" id="ARBA00005785"/>
    </source>
</evidence>
<dbReference type="InterPro" id="IPR033771">
    <property type="entry name" value="Rrp44_CSD1"/>
</dbReference>
<dbReference type="PANTHER" id="PTHR23355:SF35">
    <property type="entry name" value="EXOSOME COMPLEX EXONUCLEASE RRP44"/>
    <property type="match status" value="1"/>
</dbReference>
<dbReference type="GO" id="GO:0000175">
    <property type="term" value="F:3'-5'-RNA exonuclease activity"/>
    <property type="evidence" value="ECO:0007669"/>
    <property type="project" value="TreeGrafter"/>
</dbReference>
<dbReference type="Gene3D" id="3.40.50.1010">
    <property type="entry name" value="5'-nuclease"/>
    <property type="match status" value="1"/>
</dbReference>
<evidence type="ECO:0000256" key="10">
    <source>
        <dbReference type="ARBA" id="ARBA00022835"/>
    </source>
</evidence>
<evidence type="ECO:0000256" key="16">
    <source>
        <dbReference type="RuleBase" id="RU003901"/>
    </source>
</evidence>
<dbReference type="GO" id="GO:0006364">
    <property type="term" value="P:rRNA processing"/>
    <property type="evidence" value="ECO:0007669"/>
    <property type="project" value="UniProtKB-KW"/>
</dbReference>
<reference evidence="21" key="1">
    <citation type="submission" date="2014-03" db="EMBL/GenBank/DDBJ databases">
        <authorList>
            <person name="Aksoy S."/>
            <person name="Warren W."/>
            <person name="Wilson R.K."/>
        </authorList>
    </citation>
    <scope>NUCLEOTIDE SEQUENCE [LARGE SCALE GENOMIC DNA]</scope>
    <source>
        <strain evidence="21">IAEA</strain>
    </source>
</reference>
<dbReference type="PANTHER" id="PTHR23355">
    <property type="entry name" value="RIBONUCLEASE"/>
    <property type="match status" value="1"/>
</dbReference>
<evidence type="ECO:0000259" key="18">
    <source>
        <dbReference type="SMART" id="SM00670"/>
    </source>
</evidence>
<dbReference type="InterPro" id="IPR029060">
    <property type="entry name" value="PIN-like_dom_sf"/>
</dbReference>